<dbReference type="PANTHER" id="PTHR45947:SF3">
    <property type="entry name" value="SULFOQUINOVOSYL TRANSFERASE SQD2"/>
    <property type="match status" value="1"/>
</dbReference>
<dbReference type="EMBL" id="JBHUHV010000011">
    <property type="protein sequence ID" value="MFD2065870.1"/>
    <property type="molecule type" value="Genomic_DNA"/>
</dbReference>
<proteinExistence type="predicted"/>
<dbReference type="SUPFAM" id="SSF53756">
    <property type="entry name" value="UDP-Glycosyltransferase/glycogen phosphorylase"/>
    <property type="match status" value="1"/>
</dbReference>
<dbReference type="EC" id="2.4.-.-" evidence="3"/>
<feature type="domain" description="Glycosyltransferase subfamily 4-like N-terminal" evidence="2">
    <location>
        <begin position="14"/>
        <end position="161"/>
    </location>
</feature>
<dbReference type="InterPro" id="IPR050194">
    <property type="entry name" value="Glycosyltransferase_grp1"/>
</dbReference>
<evidence type="ECO:0000259" key="1">
    <source>
        <dbReference type="Pfam" id="PF00534"/>
    </source>
</evidence>
<evidence type="ECO:0000313" key="4">
    <source>
        <dbReference type="Proteomes" id="UP001597369"/>
    </source>
</evidence>
<gene>
    <name evidence="3" type="ORF">ACFSKU_03175</name>
</gene>
<dbReference type="InterPro" id="IPR028098">
    <property type="entry name" value="Glyco_trans_4-like_N"/>
</dbReference>
<dbReference type="Pfam" id="PF00534">
    <property type="entry name" value="Glycos_transf_1"/>
    <property type="match status" value="1"/>
</dbReference>
<reference evidence="4" key="1">
    <citation type="journal article" date="2019" name="Int. J. Syst. Evol. Microbiol.">
        <title>The Global Catalogue of Microorganisms (GCM) 10K type strain sequencing project: providing services to taxonomists for standard genome sequencing and annotation.</title>
        <authorList>
            <consortium name="The Broad Institute Genomics Platform"/>
            <consortium name="The Broad Institute Genome Sequencing Center for Infectious Disease"/>
            <person name="Wu L."/>
            <person name="Ma J."/>
        </authorList>
    </citation>
    <scope>NUCLEOTIDE SEQUENCE [LARGE SCALE GENOMIC DNA]</scope>
    <source>
        <strain evidence="4">JCM 16545</strain>
    </source>
</reference>
<dbReference type="PANTHER" id="PTHR45947">
    <property type="entry name" value="SULFOQUINOVOSYL TRANSFERASE SQD2"/>
    <property type="match status" value="1"/>
</dbReference>
<comment type="caution">
    <text evidence="3">The sequence shown here is derived from an EMBL/GenBank/DDBJ whole genome shotgun (WGS) entry which is preliminary data.</text>
</comment>
<dbReference type="RefSeq" id="WP_229962255.1">
    <property type="nucleotide sequence ID" value="NZ_JAJJWI010000020.1"/>
</dbReference>
<evidence type="ECO:0000313" key="3">
    <source>
        <dbReference type="EMBL" id="MFD2065870.1"/>
    </source>
</evidence>
<keyword evidence="3" id="KW-0328">Glycosyltransferase</keyword>
<dbReference type="Pfam" id="PF13439">
    <property type="entry name" value="Glyco_transf_4"/>
    <property type="match status" value="1"/>
</dbReference>
<dbReference type="GO" id="GO:0016757">
    <property type="term" value="F:glycosyltransferase activity"/>
    <property type="evidence" value="ECO:0007669"/>
    <property type="project" value="UniProtKB-KW"/>
</dbReference>
<evidence type="ECO:0000259" key="2">
    <source>
        <dbReference type="Pfam" id="PF13439"/>
    </source>
</evidence>
<keyword evidence="3" id="KW-0808">Transferase</keyword>
<sequence length="359" mass="41051">MKKTILHIIESLSIGGAEVLITKYLNSFTDYYSHVVVYMLGPDTLLSNLNNFKVYCLGCGGKVSFVSAAYRLSKIIQQEKPNLIHSHLYWPTLLARLAKPKRVPLLFSVHNPLSHDAFNHNAYTLYLERLTYCKSHYPLFVSDCVKNDYADYVGLKSQHFVLENFADDLFFENSIKPEQTQNSYLKFISVGNLKEQKNYSYLVEAFAYLPDSIKSKLHLDIYGEGPCRSMLERLLHDKQIKNISLKGQDVNFHKRLNDYDVFIMSSKFEGFSLAVVEAMASGLPCLLSDVAAFRSQAKSSALYFDLTSPKDCACKIEELFRNPEKRNALAKAGLERAILFTKQIYIDQLHQIYQTLISE</sequence>
<accession>A0ABW4WV72</accession>
<dbReference type="Proteomes" id="UP001597369">
    <property type="component" value="Unassembled WGS sequence"/>
</dbReference>
<protein>
    <submittedName>
        <fullName evidence="3">Glycosyltransferase</fullName>
        <ecNumber evidence="3">2.4.-.-</ecNumber>
    </submittedName>
</protein>
<dbReference type="InterPro" id="IPR001296">
    <property type="entry name" value="Glyco_trans_1"/>
</dbReference>
<organism evidence="3 4">
    <name type="scientific">Pontibacter silvestris</name>
    <dbReference type="NCBI Taxonomy" id="2305183"/>
    <lineage>
        <taxon>Bacteria</taxon>
        <taxon>Pseudomonadati</taxon>
        <taxon>Bacteroidota</taxon>
        <taxon>Cytophagia</taxon>
        <taxon>Cytophagales</taxon>
        <taxon>Hymenobacteraceae</taxon>
        <taxon>Pontibacter</taxon>
    </lineage>
</organism>
<name>A0ABW4WV72_9BACT</name>
<feature type="domain" description="Glycosyl transferase family 1" evidence="1">
    <location>
        <begin position="173"/>
        <end position="334"/>
    </location>
</feature>
<dbReference type="Gene3D" id="3.40.50.2000">
    <property type="entry name" value="Glycogen Phosphorylase B"/>
    <property type="match status" value="2"/>
</dbReference>
<keyword evidence="4" id="KW-1185">Reference proteome</keyword>